<organism evidence="1 2">
    <name type="scientific">Oxalobacter vibrioformis</name>
    <dbReference type="NCBI Taxonomy" id="933080"/>
    <lineage>
        <taxon>Bacteria</taxon>
        <taxon>Pseudomonadati</taxon>
        <taxon>Pseudomonadota</taxon>
        <taxon>Betaproteobacteria</taxon>
        <taxon>Burkholderiales</taxon>
        <taxon>Oxalobacteraceae</taxon>
        <taxon>Oxalobacter</taxon>
    </lineage>
</organism>
<proteinExistence type="predicted"/>
<reference evidence="1" key="1">
    <citation type="journal article" date="2022" name="Front. Microbiol.">
        <title>New perspectives on an old grouping: The genomic and phenotypic variability of Oxalobacter formigenes and the implications for calcium oxalate stone prevention.</title>
        <authorList>
            <person name="Chmiel J.A."/>
            <person name="Carr C."/>
            <person name="Stuivenberg G.A."/>
            <person name="Venema R."/>
            <person name="Chanyi R.M."/>
            <person name="Al K.F."/>
            <person name="Giguere D."/>
            <person name="Say H."/>
            <person name="Akouris P.P."/>
            <person name="Dominguez Romero S.A."/>
            <person name="Kwong A."/>
            <person name="Tai V."/>
            <person name="Koval S.F."/>
            <person name="Razvi H."/>
            <person name="Bjazevic J."/>
            <person name="Burton J.P."/>
        </authorList>
    </citation>
    <scope>NUCLEOTIDE SEQUENCE</scope>
    <source>
        <strain evidence="1">WoOx3</strain>
    </source>
</reference>
<protein>
    <submittedName>
        <fullName evidence="1">Uncharacterized protein</fullName>
    </submittedName>
</protein>
<evidence type="ECO:0000313" key="1">
    <source>
        <dbReference type="EMBL" id="WAW10235.1"/>
    </source>
</evidence>
<dbReference type="Proteomes" id="UP001156215">
    <property type="component" value="Chromosome"/>
</dbReference>
<dbReference type="AlphaFoldDB" id="A0A9E9LV34"/>
<dbReference type="EMBL" id="CP098242">
    <property type="protein sequence ID" value="WAW10235.1"/>
    <property type="molecule type" value="Genomic_DNA"/>
</dbReference>
<evidence type="ECO:0000313" key="2">
    <source>
        <dbReference type="Proteomes" id="UP001156215"/>
    </source>
</evidence>
<gene>
    <name evidence="1" type="ORF">NB640_00775</name>
</gene>
<sequence length="128" mass="15058">MALTILIDADSYEKDDMLIFEHEVYYWAMYPEIEAMLKTTGRYIDLYGSMRMQAQEFVHLRKLIADVRTRIRSNPATWEQFIGRQLKPVEKDLYEPVSKNAFSSFLERFDALIDKAEYQGNGLLFDGD</sequence>
<accession>A0A9E9LV34</accession>
<dbReference type="RefSeq" id="WP_269309240.1">
    <property type="nucleotide sequence ID" value="NZ_CP098242.1"/>
</dbReference>
<keyword evidence="2" id="KW-1185">Reference proteome</keyword>
<name>A0A9E9LV34_9BURK</name>
<dbReference type="KEGG" id="ovb:NB640_00775"/>